<comment type="caution">
    <text evidence="2">The sequence shown here is derived from an EMBL/GenBank/DDBJ whole genome shotgun (WGS) entry which is preliminary data.</text>
</comment>
<dbReference type="Proteomes" id="UP000016480">
    <property type="component" value="Unassembled WGS sequence"/>
</dbReference>
<keyword evidence="1" id="KW-1133">Transmembrane helix</keyword>
<gene>
    <name evidence="2" type="ORF">PRUB_a2016</name>
</gene>
<evidence type="ECO:0000256" key="1">
    <source>
        <dbReference type="SAM" id="Phobius"/>
    </source>
</evidence>
<evidence type="ECO:0000313" key="3">
    <source>
        <dbReference type="Proteomes" id="UP000016480"/>
    </source>
</evidence>
<keyword evidence="1" id="KW-0812">Transmembrane</keyword>
<protein>
    <submittedName>
        <fullName evidence="2">Uncharacterized protein</fullName>
    </submittedName>
</protein>
<dbReference type="EMBL" id="AHCD03000020">
    <property type="protein sequence ID" value="KAF7788914.1"/>
    <property type="molecule type" value="Genomic_DNA"/>
</dbReference>
<sequence>MRLFLNGKFGPIIVEEDNVLIDLLSIFFLFFFAFIPLKRLNKSAALRSDKIK</sequence>
<feature type="transmembrane region" description="Helical" evidence="1">
    <location>
        <begin position="20"/>
        <end position="37"/>
    </location>
</feature>
<dbReference type="AlphaFoldDB" id="A0A8T0CDP7"/>
<keyword evidence="1" id="KW-0472">Membrane</keyword>
<proteinExistence type="predicted"/>
<evidence type="ECO:0000313" key="2">
    <source>
        <dbReference type="EMBL" id="KAF7788914.1"/>
    </source>
</evidence>
<accession>A0A8T0CDP7</accession>
<name>A0A8T0CDP7_9GAMM</name>
<organism evidence="2 3">
    <name type="scientific">Pseudoalteromonas rubra</name>
    <dbReference type="NCBI Taxonomy" id="43658"/>
    <lineage>
        <taxon>Bacteria</taxon>
        <taxon>Pseudomonadati</taxon>
        <taxon>Pseudomonadota</taxon>
        <taxon>Gammaproteobacteria</taxon>
        <taxon>Alteromonadales</taxon>
        <taxon>Pseudoalteromonadaceae</taxon>
        <taxon>Pseudoalteromonas</taxon>
    </lineage>
</organism>
<reference evidence="2 3" key="1">
    <citation type="journal article" date="2012" name="J. Bacteriol.">
        <title>Genome sequence of the cycloprodigiosin-producing bacterial strain Pseudoalteromonas rubra ATCC 29570(T).</title>
        <authorList>
            <person name="Xie B.B."/>
            <person name="Shu Y.L."/>
            <person name="Qin Q.L."/>
            <person name="Rong J.C."/>
            <person name="Zhang X.Y."/>
            <person name="Chen X.L."/>
            <person name="Zhou B.C."/>
            <person name="Zhang Y.Z."/>
        </authorList>
    </citation>
    <scope>NUCLEOTIDE SEQUENCE [LARGE SCALE GENOMIC DNA]</scope>
    <source>
        <strain evidence="2 3">DSM 6842</strain>
    </source>
</reference>